<feature type="chain" id="PRO_5004849997" description="Fimbrillin family protein" evidence="1">
    <location>
        <begin position="24"/>
        <end position="389"/>
    </location>
</feature>
<feature type="signal peptide" evidence="1">
    <location>
        <begin position="1"/>
        <end position="23"/>
    </location>
</feature>
<keyword evidence="3" id="KW-1185">Reference proteome</keyword>
<evidence type="ECO:0008006" key="4">
    <source>
        <dbReference type="Google" id="ProtNLM"/>
    </source>
</evidence>
<dbReference type="AlphaFoldDB" id="W4UUZ2"/>
<accession>W4UUZ2</accession>
<dbReference type="InterPro" id="IPR042278">
    <property type="entry name" value="Mfa-like_1_N"/>
</dbReference>
<proteinExistence type="predicted"/>
<sequence length="389" mass="42551">MIDMKINSILYTFATLAAFSLLSACQSDNENPAETEETTLSFYPTIASMNQEGTTRAAGAFFNTGDQITIKSTTSRPGDPETSSAYTYNATTGTFTGNLRFKLDNTYMKSLVAVWPSATERALPLITDQRKLEDYRKADRLKAEANTNNILPTSEPIPLNFKHEQSRLTFRLAGQNANGLYIKALIVELMASVDGQAAKSTAFWAYCKDDGMAELILPPGVELKGVSDPLMIGLVTVGNKDNNALNFRGGVYIPASTSITLQACTDYLVTLTPQGYGLSAHITIETFVPDEGYIGIPIQMPELISEGNYKINTVTQLVTLSRLLAGGYIKGQDAATWKSYQYVIDDNLAMSVNGKLYFLPIDASLKSHFNKEVIPDALEPDTNFALFNN</sequence>
<dbReference type="PROSITE" id="PS51257">
    <property type="entry name" value="PROKAR_LIPOPROTEIN"/>
    <property type="match status" value="1"/>
</dbReference>
<evidence type="ECO:0000313" key="3">
    <source>
        <dbReference type="Proteomes" id="UP000019131"/>
    </source>
</evidence>
<dbReference type="Gene3D" id="2.60.40.2620">
    <property type="entry name" value="Fimbrillin-like"/>
    <property type="match status" value="1"/>
</dbReference>
<keyword evidence="1" id="KW-0732">Signal</keyword>
<gene>
    <name evidence="2" type="ORF">JCM10512_3432</name>
</gene>
<name>W4UUZ2_9BACE</name>
<organism evidence="2 3">
    <name type="scientific">Bacteroides reticulotermitis JCM 10512</name>
    <dbReference type="NCBI Taxonomy" id="1445607"/>
    <lineage>
        <taxon>Bacteria</taxon>
        <taxon>Pseudomonadati</taxon>
        <taxon>Bacteroidota</taxon>
        <taxon>Bacteroidia</taxon>
        <taxon>Bacteroidales</taxon>
        <taxon>Bacteroidaceae</taxon>
        <taxon>Bacteroides</taxon>
    </lineage>
</organism>
<dbReference type="STRING" id="1445607.JCM10512_3432"/>
<dbReference type="Pfam" id="PF13149">
    <property type="entry name" value="Mfa_like_1"/>
    <property type="match status" value="1"/>
</dbReference>
<protein>
    <recommendedName>
        <fullName evidence="4">Fimbrillin family protein</fullName>
    </recommendedName>
</protein>
<evidence type="ECO:0000313" key="2">
    <source>
        <dbReference type="EMBL" id="GAE85035.1"/>
    </source>
</evidence>
<dbReference type="Proteomes" id="UP000019131">
    <property type="component" value="Unassembled WGS sequence"/>
</dbReference>
<dbReference type="InterPro" id="IPR025049">
    <property type="entry name" value="Mfa-like_1"/>
</dbReference>
<comment type="caution">
    <text evidence="2">The sequence shown here is derived from an EMBL/GenBank/DDBJ whole genome shotgun (WGS) entry which is preliminary data.</text>
</comment>
<evidence type="ECO:0000256" key="1">
    <source>
        <dbReference type="SAM" id="SignalP"/>
    </source>
</evidence>
<reference evidence="2 3" key="1">
    <citation type="journal article" date="2014" name="Genome Announc.">
        <title>Draft Genome Sequence of Bacteroides reticulotermitis Strain JCM 10512T, Isolated from the Gut of a Termite.</title>
        <authorList>
            <person name="Yuki M."/>
            <person name="Oshima K."/>
            <person name="Suda W."/>
            <person name="Sakamoto M."/>
            <person name="Iida T."/>
            <person name="Hattori M."/>
            <person name="Ohkuma M."/>
        </authorList>
    </citation>
    <scope>NUCLEOTIDE SEQUENCE [LARGE SCALE GENOMIC DNA]</scope>
    <source>
        <strain evidence="2 3">JCM 10512</strain>
    </source>
</reference>
<dbReference type="EMBL" id="BAIV01000022">
    <property type="protein sequence ID" value="GAE85035.1"/>
    <property type="molecule type" value="Genomic_DNA"/>
</dbReference>
<dbReference type="CDD" id="cd13120">
    <property type="entry name" value="BF2867_like_N"/>
    <property type="match status" value="1"/>
</dbReference>